<gene>
    <name evidence="1" type="ORF">Ldro_2985</name>
</gene>
<organism evidence="1 2">
    <name type="scientific">Legionella drozanskii LLAP-1</name>
    <dbReference type="NCBI Taxonomy" id="1212489"/>
    <lineage>
        <taxon>Bacteria</taxon>
        <taxon>Pseudomonadati</taxon>
        <taxon>Pseudomonadota</taxon>
        <taxon>Gammaproteobacteria</taxon>
        <taxon>Legionellales</taxon>
        <taxon>Legionellaceae</taxon>
        <taxon>Legionella</taxon>
    </lineage>
</organism>
<dbReference type="EMBL" id="LNXY01000032">
    <property type="protein sequence ID" value="KTC84382.1"/>
    <property type="molecule type" value="Genomic_DNA"/>
</dbReference>
<dbReference type="AlphaFoldDB" id="A0A0W0SM42"/>
<accession>A0A0W0SM42</accession>
<dbReference type="RefSeq" id="WP_058497257.1">
    <property type="nucleotide sequence ID" value="NZ_CAAAIU010000019.1"/>
</dbReference>
<sequence length="165" mass="19571">MGCDIHVEIDLYQNDKWIHLNEWDEKYFNPFPHRNYSIFGFLGNVRNRDGTPYITDNRGLTADREEEIQRACDEIDKAVEEGDIYWGRPDLPYDYLAGYHGISWVLLSELLEYDYSQTFIHKGLNKEMSLKEYLGDGFMEILKDTLNHYSGISAQNIRIFFYFDN</sequence>
<evidence type="ECO:0000313" key="1">
    <source>
        <dbReference type="EMBL" id="KTC84382.1"/>
    </source>
</evidence>
<comment type="caution">
    <text evidence="1">The sequence shown here is derived from an EMBL/GenBank/DDBJ whole genome shotgun (WGS) entry which is preliminary data.</text>
</comment>
<name>A0A0W0SM42_9GAMM</name>
<dbReference type="Proteomes" id="UP000054736">
    <property type="component" value="Unassembled WGS sequence"/>
</dbReference>
<evidence type="ECO:0000313" key="2">
    <source>
        <dbReference type="Proteomes" id="UP000054736"/>
    </source>
</evidence>
<dbReference type="PATRIC" id="fig|1212489.4.peg.3156"/>
<keyword evidence="2" id="KW-1185">Reference proteome</keyword>
<protein>
    <submittedName>
        <fullName evidence="1">Uncharacterized protein</fullName>
    </submittedName>
</protein>
<dbReference type="OrthoDB" id="3464282at2"/>
<proteinExistence type="predicted"/>
<reference evidence="1 2" key="1">
    <citation type="submission" date="2015-11" db="EMBL/GenBank/DDBJ databases">
        <title>Genomic analysis of 38 Legionella species identifies large and diverse effector repertoires.</title>
        <authorList>
            <person name="Burstein D."/>
            <person name="Amaro F."/>
            <person name="Zusman T."/>
            <person name="Lifshitz Z."/>
            <person name="Cohen O."/>
            <person name="Gilbert J.A."/>
            <person name="Pupko T."/>
            <person name="Shuman H.A."/>
            <person name="Segal G."/>
        </authorList>
    </citation>
    <scope>NUCLEOTIDE SEQUENCE [LARGE SCALE GENOMIC DNA]</scope>
    <source>
        <strain evidence="1 2">ATCC 700990</strain>
    </source>
</reference>